<dbReference type="Gene3D" id="3.40.1170.10">
    <property type="entry name" value="DNA repair protein MutS, domain I"/>
    <property type="match status" value="1"/>
</dbReference>
<dbReference type="FunFam" id="3.40.50.300:FF:001579">
    <property type="entry name" value="DNA mismatch repair protein MutS"/>
    <property type="match status" value="1"/>
</dbReference>
<dbReference type="GO" id="GO:0030983">
    <property type="term" value="F:mismatched DNA binding"/>
    <property type="evidence" value="ECO:0007669"/>
    <property type="project" value="InterPro"/>
</dbReference>
<dbReference type="CDD" id="cd03284">
    <property type="entry name" value="ABC_MutS1"/>
    <property type="match status" value="1"/>
</dbReference>
<dbReference type="OrthoDB" id="9802448at2"/>
<evidence type="ECO:0000256" key="3">
    <source>
        <dbReference type="ARBA" id="ARBA00022763"/>
    </source>
</evidence>
<dbReference type="InterPro" id="IPR007860">
    <property type="entry name" value="DNA_mmatch_repair_MutS_con_dom"/>
</dbReference>
<keyword evidence="2 7" id="KW-0547">Nucleotide-binding</keyword>
<dbReference type="Gene3D" id="1.10.1420.10">
    <property type="match status" value="2"/>
</dbReference>
<feature type="domain" description="DNA mismatch repair proteins mutS family" evidence="10">
    <location>
        <begin position="697"/>
        <end position="713"/>
    </location>
</feature>
<evidence type="ECO:0000259" key="10">
    <source>
        <dbReference type="PROSITE" id="PS00486"/>
    </source>
</evidence>
<dbReference type="Pfam" id="PF01624">
    <property type="entry name" value="MutS_I"/>
    <property type="match status" value="1"/>
</dbReference>
<dbReference type="InterPro" id="IPR016151">
    <property type="entry name" value="DNA_mismatch_repair_MutS_N"/>
</dbReference>
<dbReference type="PIRSF" id="PIRSF037677">
    <property type="entry name" value="DNA_mis_repair_Msh6"/>
    <property type="match status" value="1"/>
</dbReference>
<dbReference type="PANTHER" id="PTHR11361:SF34">
    <property type="entry name" value="DNA MISMATCH REPAIR PROTEIN MSH1, MITOCHONDRIAL"/>
    <property type="match status" value="1"/>
</dbReference>
<evidence type="ECO:0000256" key="8">
    <source>
        <dbReference type="NCBIfam" id="TIGR01070"/>
    </source>
</evidence>
<evidence type="ECO:0000313" key="11">
    <source>
        <dbReference type="EMBL" id="SDK49074.1"/>
    </source>
</evidence>
<evidence type="ECO:0000256" key="9">
    <source>
        <dbReference type="RuleBase" id="RU003756"/>
    </source>
</evidence>
<dbReference type="NCBIfam" id="NF003810">
    <property type="entry name" value="PRK05399.1"/>
    <property type="match status" value="1"/>
</dbReference>
<protein>
    <recommendedName>
        <fullName evidence="7 8">DNA mismatch repair protein MutS</fullName>
    </recommendedName>
</protein>
<evidence type="ECO:0000256" key="7">
    <source>
        <dbReference type="HAMAP-Rule" id="MF_00096"/>
    </source>
</evidence>
<dbReference type="NCBIfam" id="TIGR01070">
    <property type="entry name" value="mutS1"/>
    <property type="match status" value="1"/>
</dbReference>
<evidence type="ECO:0000256" key="1">
    <source>
        <dbReference type="ARBA" id="ARBA00006271"/>
    </source>
</evidence>
<name>A0A1G9CCA1_9FIRM</name>
<dbReference type="Pfam" id="PF00488">
    <property type="entry name" value="MutS_V"/>
    <property type="match status" value="1"/>
</dbReference>
<dbReference type="Pfam" id="PF05190">
    <property type="entry name" value="MutS_IV"/>
    <property type="match status" value="1"/>
</dbReference>
<dbReference type="Gene3D" id="3.30.420.110">
    <property type="entry name" value="MutS, connector domain"/>
    <property type="match status" value="1"/>
</dbReference>
<dbReference type="InterPro" id="IPR027417">
    <property type="entry name" value="P-loop_NTPase"/>
</dbReference>
<keyword evidence="5 7" id="KW-0238">DNA-binding</keyword>
<keyword evidence="12" id="KW-1185">Reference proteome</keyword>
<dbReference type="SUPFAM" id="SSF55271">
    <property type="entry name" value="DNA repair protein MutS, domain I"/>
    <property type="match status" value="1"/>
</dbReference>
<dbReference type="GO" id="GO:0003684">
    <property type="term" value="F:damaged DNA binding"/>
    <property type="evidence" value="ECO:0007669"/>
    <property type="project" value="UniProtKB-UniRule"/>
</dbReference>
<evidence type="ECO:0000256" key="4">
    <source>
        <dbReference type="ARBA" id="ARBA00022840"/>
    </source>
</evidence>
<keyword evidence="3 7" id="KW-0227">DNA damage</keyword>
<dbReference type="FunFam" id="1.10.1420.10:FF:000007">
    <property type="entry name" value="DNA mismatch repair protein MutS"/>
    <property type="match status" value="1"/>
</dbReference>
<dbReference type="PANTHER" id="PTHR11361">
    <property type="entry name" value="DNA MISMATCH REPAIR PROTEIN MUTS FAMILY MEMBER"/>
    <property type="match status" value="1"/>
</dbReference>
<accession>A0A1G9CCA1</accession>
<dbReference type="GO" id="GO:0005829">
    <property type="term" value="C:cytosol"/>
    <property type="evidence" value="ECO:0007669"/>
    <property type="project" value="TreeGrafter"/>
</dbReference>
<dbReference type="GO" id="GO:0005524">
    <property type="term" value="F:ATP binding"/>
    <property type="evidence" value="ECO:0007669"/>
    <property type="project" value="UniProtKB-UniRule"/>
</dbReference>
<dbReference type="InterPro" id="IPR036187">
    <property type="entry name" value="DNA_mismatch_repair_MutS_sf"/>
</dbReference>
<dbReference type="InterPro" id="IPR017261">
    <property type="entry name" value="DNA_mismatch_repair_MutS/MSH"/>
</dbReference>
<sequence length="869" mass="98686">MRKLTPMMQQYTEIKNQYKDTLLLFRLGDFYELFFDDAVVASRELEIALTGRDCGLEERAPMCGVPHHSVHNYINRLIIKGYKVAICEQVEDPSEAKGIVKRDVVRVITPGTIIDTDLLEEKKNNYIMSIYWVDEGCGLTYADISTGELFSTEILQKGLEQNLQNEISKIQPKEIIYCIKDSNLKDVLLKYQGNFDLFASEYQDWKFEYHQAANQLKRHFDVLTLDGLGFTNNHLGIHSTGALIDYLQTTQKRALNHLNKINIYTLNKTMTLDLTTRKNLELTETLREKKKKGSLLWVLDKTMTSMGGRMIRKWIEEPLVDAVEINQRLEAVEALKNNTLIRQELKANLKNIYDLERLAGKIAYGSITPRDLIALRNSLNHVPNLKILLENIASPLLQSILISIDEHQDIKTLIEKAIQEDPAIALKEGNIIKTGYNHDVDELRRASIEGKSWISNLESQERECTGIKSLKVGYNKVFGYYIEVTKSNLHMVPKEYIRKQTLSNCERYITPALKEIEAKVLGAEEKVVLLEYQLFVNIRSIIEKDVPHIQQTAHAIAQLDALYSLAEVAYENGYTKPIVNDGNTINIHEGRHPVVEKILGINMFVANDTYLDEKNHEISVITGPNMAGKSTYMRQVALIVLMAQIGSFIPATQAEIGIVDRIFTRVGASDDLSQGQSTFMVEMSEMANILNNASSKSLLILDEIGRGTSTFDGLSIAWAVIEYISKLLKCKTLFSTHYHELTELEGKINGVKNYCISVKEEGESIVFLRKVIEGSADKSYGIQVAKLAGLPNDVIQRAQLILIDLEKNDMVKDNETIDNSNNNQNQQLNFDDFHREEILQEIKNINLLETTPLEAINMLYYLQKKANGI</sequence>
<dbReference type="SUPFAM" id="SSF52540">
    <property type="entry name" value="P-loop containing nucleoside triphosphate hydrolases"/>
    <property type="match status" value="1"/>
</dbReference>
<gene>
    <name evidence="7" type="primary">mutS</name>
    <name evidence="11" type="ORF">SAMN05660472_01420</name>
</gene>
<evidence type="ECO:0000256" key="5">
    <source>
        <dbReference type="ARBA" id="ARBA00023125"/>
    </source>
</evidence>
<dbReference type="InterPro" id="IPR007861">
    <property type="entry name" value="DNA_mismatch_repair_MutS_clamp"/>
</dbReference>
<dbReference type="SUPFAM" id="SSF48334">
    <property type="entry name" value="DNA repair protein MutS, domain III"/>
    <property type="match status" value="1"/>
</dbReference>
<dbReference type="Proteomes" id="UP000198718">
    <property type="component" value="Unassembled WGS sequence"/>
</dbReference>
<dbReference type="STRING" id="393762.SAMN05660472_01420"/>
<dbReference type="Pfam" id="PF05188">
    <property type="entry name" value="MutS_II"/>
    <property type="match status" value="1"/>
</dbReference>
<dbReference type="InterPro" id="IPR045076">
    <property type="entry name" value="MutS"/>
</dbReference>
<dbReference type="GO" id="GO:0006298">
    <property type="term" value="P:mismatch repair"/>
    <property type="evidence" value="ECO:0007669"/>
    <property type="project" value="UniProtKB-UniRule"/>
</dbReference>
<reference evidence="11 12" key="1">
    <citation type="submission" date="2016-10" db="EMBL/GenBank/DDBJ databases">
        <authorList>
            <person name="de Groot N.N."/>
        </authorList>
    </citation>
    <scope>NUCLEOTIDE SEQUENCE [LARGE SCALE GENOMIC DNA]</scope>
    <source>
        <strain evidence="11 12">DSM 18346</strain>
    </source>
</reference>
<dbReference type="AlphaFoldDB" id="A0A1G9CCA1"/>
<dbReference type="HAMAP" id="MF_00096">
    <property type="entry name" value="MutS"/>
    <property type="match status" value="1"/>
</dbReference>
<dbReference type="InterPro" id="IPR036678">
    <property type="entry name" value="MutS_con_dom_sf"/>
</dbReference>
<dbReference type="InterPro" id="IPR007696">
    <property type="entry name" value="DNA_mismatch_repair_MutS_core"/>
</dbReference>
<dbReference type="FunFam" id="3.40.1170.10:FF:000001">
    <property type="entry name" value="DNA mismatch repair protein MutS"/>
    <property type="match status" value="1"/>
</dbReference>
<dbReference type="SUPFAM" id="SSF53150">
    <property type="entry name" value="DNA repair protein MutS, domain II"/>
    <property type="match status" value="1"/>
</dbReference>
<comment type="similarity">
    <text evidence="1 7 9">Belongs to the DNA mismatch repair MutS family.</text>
</comment>
<dbReference type="SMART" id="SM00533">
    <property type="entry name" value="MUTSd"/>
    <property type="match status" value="1"/>
</dbReference>
<evidence type="ECO:0000313" key="12">
    <source>
        <dbReference type="Proteomes" id="UP000198718"/>
    </source>
</evidence>
<evidence type="ECO:0000256" key="6">
    <source>
        <dbReference type="ARBA" id="ARBA00023204"/>
    </source>
</evidence>
<dbReference type="InterPro" id="IPR000432">
    <property type="entry name" value="DNA_mismatch_repair_MutS_C"/>
</dbReference>
<evidence type="ECO:0000256" key="2">
    <source>
        <dbReference type="ARBA" id="ARBA00022741"/>
    </source>
</evidence>
<keyword evidence="6 7" id="KW-0234">DNA repair</keyword>
<comment type="function">
    <text evidence="7">This protein is involved in the repair of mismatches in DNA. It is possible that it carries out the mismatch recognition step. This protein has a weak ATPase activity.</text>
</comment>
<organism evidence="11 12">
    <name type="scientific">Natronincola ferrireducens</name>
    <dbReference type="NCBI Taxonomy" id="393762"/>
    <lineage>
        <taxon>Bacteria</taxon>
        <taxon>Bacillati</taxon>
        <taxon>Bacillota</taxon>
        <taxon>Clostridia</taxon>
        <taxon>Peptostreptococcales</taxon>
        <taxon>Natronincolaceae</taxon>
        <taxon>Natronincola</taxon>
    </lineage>
</organism>
<keyword evidence="4 7" id="KW-0067">ATP-binding</keyword>
<dbReference type="InterPro" id="IPR007695">
    <property type="entry name" value="DNA_mismatch_repair_MutS-lik_N"/>
</dbReference>
<dbReference type="Pfam" id="PF05192">
    <property type="entry name" value="MutS_III"/>
    <property type="match status" value="1"/>
</dbReference>
<dbReference type="EMBL" id="FNFP01000002">
    <property type="protein sequence ID" value="SDK49074.1"/>
    <property type="molecule type" value="Genomic_DNA"/>
</dbReference>
<feature type="binding site" evidence="7">
    <location>
        <begin position="623"/>
        <end position="630"/>
    </location>
    <ligand>
        <name>ATP</name>
        <dbReference type="ChEBI" id="CHEBI:30616"/>
    </ligand>
</feature>
<proteinExistence type="inferred from homology"/>
<dbReference type="PROSITE" id="PS00486">
    <property type="entry name" value="DNA_MISMATCH_REPAIR_2"/>
    <property type="match status" value="1"/>
</dbReference>
<dbReference type="Gene3D" id="3.40.50.300">
    <property type="entry name" value="P-loop containing nucleotide triphosphate hydrolases"/>
    <property type="match status" value="1"/>
</dbReference>
<dbReference type="GO" id="GO:0140664">
    <property type="term" value="F:ATP-dependent DNA damage sensor activity"/>
    <property type="evidence" value="ECO:0007669"/>
    <property type="project" value="InterPro"/>
</dbReference>
<dbReference type="InterPro" id="IPR005748">
    <property type="entry name" value="DNA_mismatch_repair_MutS"/>
</dbReference>
<dbReference type="SMART" id="SM00534">
    <property type="entry name" value="MUTSac"/>
    <property type="match status" value="1"/>
</dbReference>